<dbReference type="OrthoDB" id="9805684at2"/>
<gene>
    <name evidence="15" type="primary">asd</name>
    <name evidence="18" type="ORF">FLL46_23575</name>
</gene>
<evidence type="ECO:0000256" key="6">
    <source>
        <dbReference type="ARBA" id="ARBA00013120"/>
    </source>
</evidence>
<dbReference type="Proteomes" id="UP000315439">
    <property type="component" value="Unassembled WGS sequence"/>
</dbReference>
<evidence type="ECO:0000256" key="13">
    <source>
        <dbReference type="ARBA" id="ARBA00023167"/>
    </source>
</evidence>
<dbReference type="Pfam" id="PF02774">
    <property type="entry name" value="Semialdhyde_dhC"/>
    <property type="match status" value="1"/>
</dbReference>
<feature type="active site" description="Acyl-thioester intermediate" evidence="15 16">
    <location>
        <position position="129"/>
    </location>
</feature>
<feature type="active site" description="Proton acceptor" evidence="15 16">
    <location>
        <position position="242"/>
    </location>
</feature>
<evidence type="ECO:0000256" key="3">
    <source>
        <dbReference type="ARBA" id="ARBA00005097"/>
    </source>
</evidence>
<keyword evidence="7 15" id="KW-0028">Amino-acid biosynthesis</keyword>
<sequence>MKSYNVAIVGASGAVGQELIRVLSLRNFPVKKLTLLASKRSAGKTIDSEFGSLTIEEFSEDSFTGKDFVFFATSGEHSKKYAPLAAEAGAVVIDNSSAFRLDDNVPLVVPEVNPEAAKNHNGIIANPNCSTIQMVVALNPIHRFSKIKRVVVSTYQAVSGAGQDAVRELNEQLRAVLAGESAAVENFTKQIAFNVIPHIDVFQENGYTKEEMKMVNETWKIMGDANIRIAANCVRVPVIRAHSEAINIETEEFVGVEKARELLASSEGINVVDQREDGGYPTPVEVSETMETNVGRIREDISCENGLAFWVVADQLWKGAALNAVQIAELLINNE</sequence>
<evidence type="ECO:0000256" key="1">
    <source>
        <dbReference type="ARBA" id="ARBA00005021"/>
    </source>
</evidence>
<dbReference type="GO" id="GO:0004073">
    <property type="term" value="F:aspartate-semialdehyde dehydrogenase activity"/>
    <property type="evidence" value="ECO:0007669"/>
    <property type="project" value="UniProtKB-UniRule"/>
</dbReference>
<dbReference type="PANTHER" id="PTHR46278:SF2">
    <property type="entry name" value="ASPARTATE-SEMIALDEHYDE DEHYDROGENASE"/>
    <property type="match status" value="1"/>
</dbReference>
<comment type="similarity">
    <text evidence="4 15">Belongs to the aspartate-semialdehyde dehydrogenase family.</text>
</comment>
<comment type="caution">
    <text evidence="18">The sequence shown here is derived from an EMBL/GenBank/DDBJ whole genome shotgun (WGS) entry which is preliminary data.</text>
</comment>
<evidence type="ECO:0000256" key="11">
    <source>
        <dbReference type="ARBA" id="ARBA00023002"/>
    </source>
</evidence>
<organism evidence="18 19">
    <name type="scientific">Aliikangiella coralliicola</name>
    <dbReference type="NCBI Taxonomy" id="2592383"/>
    <lineage>
        <taxon>Bacteria</taxon>
        <taxon>Pseudomonadati</taxon>
        <taxon>Pseudomonadota</taxon>
        <taxon>Gammaproteobacteria</taxon>
        <taxon>Oceanospirillales</taxon>
        <taxon>Pleioneaceae</taxon>
        <taxon>Aliikangiella</taxon>
    </lineage>
</organism>
<dbReference type="NCBIfam" id="TIGR01296">
    <property type="entry name" value="asd_B"/>
    <property type="match status" value="1"/>
</dbReference>
<comment type="function">
    <text evidence="15">Catalyzes the NADPH-dependent formation of L-aspartate-semialdehyde (L-ASA) by the reductive dephosphorylation of L-aspartyl-4-phosphate.</text>
</comment>
<dbReference type="InterPro" id="IPR012080">
    <property type="entry name" value="Asp_semialdehyde_DH"/>
</dbReference>
<evidence type="ECO:0000256" key="5">
    <source>
        <dbReference type="ARBA" id="ARBA00011738"/>
    </source>
</evidence>
<dbReference type="EMBL" id="VIKS01000015">
    <property type="protein sequence ID" value="TQV82758.1"/>
    <property type="molecule type" value="Genomic_DNA"/>
</dbReference>
<dbReference type="SUPFAM" id="SSF51735">
    <property type="entry name" value="NAD(P)-binding Rossmann-fold domains"/>
    <property type="match status" value="1"/>
</dbReference>
<evidence type="ECO:0000256" key="16">
    <source>
        <dbReference type="PIRSR" id="PIRSR000148-1"/>
    </source>
</evidence>
<evidence type="ECO:0000256" key="9">
    <source>
        <dbReference type="ARBA" id="ARBA00022857"/>
    </source>
</evidence>
<dbReference type="SMART" id="SM00859">
    <property type="entry name" value="Semialdhyde_dh"/>
    <property type="match status" value="1"/>
</dbReference>
<comment type="pathway">
    <text evidence="2 15">Amino-acid biosynthesis; L-lysine biosynthesis via DAP pathway; (S)-tetrahydrodipicolinate from L-aspartate: step 2/4.</text>
</comment>
<keyword evidence="9 15" id="KW-0521">NADP</keyword>
<dbReference type="PANTHER" id="PTHR46278">
    <property type="entry name" value="DEHYDROGENASE, PUTATIVE-RELATED"/>
    <property type="match status" value="1"/>
</dbReference>
<dbReference type="InterPro" id="IPR000534">
    <property type="entry name" value="Semialdehyde_DH_NAD-bd"/>
</dbReference>
<evidence type="ECO:0000256" key="15">
    <source>
        <dbReference type="HAMAP-Rule" id="MF_02121"/>
    </source>
</evidence>
<protein>
    <recommendedName>
        <fullName evidence="6 15">Aspartate-semialdehyde dehydrogenase</fullName>
        <shortName evidence="15">ASA dehydrogenase</shortName>
        <shortName evidence="15">ASADH</shortName>
        <ecNumber evidence="6 15">1.2.1.11</ecNumber>
    </recommendedName>
    <alternativeName>
        <fullName evidence="15">Aspartate-beta-semialdehyde dehydrogenase</fullName>
    </alternativeName>
</protein>
<evidence type="ECO:0000259" key="17">
    <source>
        <dbReference type="SMART" id="SM00859"/>
    </source>
</evidence>
<dbReference type="UniPathway" id="UPA00034">
    <property type="reaction ID" value="UER00016"/>
</dbReference>
<dbReference type="NCBIfam" id="NF011456">
    <property type="entry name" value="PRK14874.1"/>
    <property type="match status" value="1"/>
</dbReference>
<dbReference type="HAMAP" id="MF_02121">
    <property type="entry name" value="ASADH"/>
    <property type="match status" value="1"/>
</dbReference>
<feature type="binding site" evidence="15">
    <location>
        <position position="315"/>
    </location>
    <ligand>
        <name>NADP(+)</name>
        <dbReference type="ChEBI" id="CHEBI:58349"/>
    </ligand>
</feature>
<feature type="binding site" evidence="15">
    <location>
        <begin position="40"/>
        <end position="41"/>
    </location>
    <ligand>
        <name>NADP(+)</name>
        <dbReference type="ChEBI" id="CHEBI:58349"/>
    </ligand>
</feature>
<feature type="domain" description="Semialdehyde dehydrogenase NAD-binding" evidence="17">
    <location>
        <begin position="5"/>
        <end position="120"/>
    </location>
</feature>
<dbReference type="PIRSF" id="PIRSF000148">
    <property type="entry name" value="ASA_dh"/>
    <property type="match status" value="1"/>
</dbReference>
<feature type="binding site" evidence="15">
    <location>
        <begin position="159"/>
        <end position="160"/>
    </location>
    <ligand>
        <name>NADP(+)</name>
        <dbReference type="ChEBI" id="CHEBI:58349"/>
    </ligand>
</feature>
<dbReference type="Pfam" id="PF01118">
    <property type="entry name" value="Semialdhyde_dh"/>
    <property type="match status" value="1"/>
</dbReference>
<dbReference type="EC" id="1.2.1.11" evidence="6 15"/>
<name>A0A545TZW4_9GAMM</name>
<evidence type="ECO:0000256" key="4">
    <source>
        <dbReference type="ARBA" id="ARBA00010584"/>
    </source>
</evidence>
<evidence type="ECO:0000256" key="12">
    <source>
        <dbReference type="ARBA" id="ARBA00023154"/>
    </source>
</evidence>
<dbReference type="GO" id="GO:0051287">
    <property type="term" value="F:NAD binding"/>
    <property type="evidence" value="ECO:0007669"/>
    <property type="project" value="InterPro"/>
</dbReference>
<dbReference type="SUPFAM" id="SSF55347">
    <property type="entry name" value="Glyceraldehyde-3-phosphate dehydrogenase-like, C-terminal domain"/>
    <property type="match status" value="1"/>
</dbReference>
<dbReference type="CDD" id="cd18131">
    <property type="entry name" value="ASADH_C_bac_euk_like"/>
    <property type="match status" value="1"/>
</dbReference>
<evidence type="ECO:0000256" key="10">
    <source>
        <dbReference type="ARBA" id="ARBA00022915"/>
    </source>
</evidence>
<dbReference type="GO" id="GO:0009097">
    <property type="term" value="P:isoleucine biosynthetic process"/>
    <property type="evidence" value="ECO:0007669"/>
    <property type="project" value="UniProtKB-UniRule"/>
</dbReference>
<evidence type="ECO:0000256" key="8">
    <source>
        <dbReference type="ARBA" id="ARBA00022697"/>
    </source>
</evidence>
<comment type="catalytic activity">
    <reaction evidence="14 15">
        <text>L-aspartate 4-semialdehyde + phosphate + NADP(+) = 4-phospho-L-aspartate + NADPH + H(+)</text>
        <dbReference type="Rhea" id="RHEA:24284"/>
        <dbReference type="ChEBI" id="CHEBI:15378"/>
        <dbReference type="ChEBI" id="CHEBI:43474"/>
        <dbReference type="ChEBI" id="CHEBI:57535"/>
        <dbReference type="ChEBI" id="CHEBI:57783"/>
        <dbReference type="ChEBI" id="CHEBI:58349"/>
        <dbReference type="ChEBI" id="CHEBI:537519"/>
        <dbReference type="EC" id="1.2.1.11"/>
    </reaction>
</comment>
<feature type="binding site" evidence="15">
    <location>
        <position position="156"/>
    </location>
    <ligand>
        <name>substrate</name>
    </ligand>
</feature>
<dbReference type="RefSeq" id="WP_142934358.1">
    <property type="nucleotide sequence ID" value="NZ_ML660171.1"/>
</dbReference>
<dbReference type="InterPro" id="IPR005986">
    <property type="entry name" value="Asp_semialdehyde_DH_beta"/>
</dbReference>
<dbReference type="Gene3D" id="3.30.360.10">
    <property type="entry name" value="Dihydrodipicolinate Reductase, domain 2"/>
    <property type="match status" value="1"/>
</dbReference>
<dbReference type="Gene3D" id="3.40.50.720">
    <property type="entry name" value="NAD(P)-binding Rossmann-like Domain"/>
    <property type="match status" value="1"/>
</dbReference>
<dbReference type="UniPathway" id="UPA00050">
    <property type="reaction ID" value="UER00463"/>
</dbReference>
<proteinExistence type="inferred from homology"/>
<keyword evidence="19" id="KW-1185">Reference proteome</keyword>
<keyword evidence="10 15" id="KW-0220">Diaminopimelate biosynthesis</keyword>
<dbReference type="InterPro" id="IPR012280">
    <property type="entry name" value="Semialdhyde_DH_dimer_dom"/>
</dbReference>
<dbReference type="GO" id="GO:0009088">
    <property type="term" value="P:threonine biosynthetic process"/>
    <property type="evidence" value="ECO:0007669"/>
    <property type="project" value="UniProtKB-UniRule"/>
</dbReference>
<dbReference type="CDD" id="cd02316">
    <property type="entry name" value="VcASADH2_like_N"/>
    <property type="match status" value="1"/>
</dbReference>
<keyword evidence="8 15" id="KW-0791">Threonine biosynthesis</keyword>
<feature type="binding site" evidence="15">
    <location>
        <position position="235"/>
    </location>
    <ligand>
        <name>substrate</name>
    </ligand>
</feature>
<keyword evidence="11 15" id="KW-0560">Oxidoreductase</keyword>
<evidence type="ECO:0000313" key="18">
    <source>
        <dbReference type="EMBL" id="TQV82758.1"/>
    </source>
</evidence>
<keyword evidence="12 15" id="KW-0457">Lysine biosynthesis</keyword>
<comment type="subunit">
    <text evidence="5 15">Homodimer.</text>
</comment>
<dbReference type="GO" id="GO:0071266">
    <property type="term" value="P:'de novo' L-methionine biosynthetic process"/>
    <property type="evidence" value="ECO:0007669"/>
    <property type="project" value="UniProtKB-UniRule"/>
</dbReference>
<accession>A0A545TZW4</accession>
<dbReference type="GO" id="GO:0019877">
    <property type="term" value="P:diaminopimelate biosynthetic process"/>
    <property type="evidence" value="ECO:0007669"/>
    <property type="project" value="UniProtKB-UniRule"/>
</dbReference>
<comment type="pathway">
    <text evidence="1 15">Amino-acid biosynthesis; L-methionine biosynthesis via de novo pathway; L-homoserine from L-aspartate: step 2/3.</text>
</comment>
<dbReference type="InterPro" id="IPR036291">
    <property type="entry name" value="NAD(P)-bd_dom_sf"/>
</dbReference>
<dbReference type="GO" id="GO:0046983">
    <property type="term" value="F:protein dimerization activity"/>
    <property type="evidence" value="ECO:0007669"/>
    <property type="project" value="InterPro"/>
</dbReference>
<evidence type="ECO:0000313" key="19">
    <source>
        <dbReference type="Proteomes" id="UP000315439"/>
    </source>
</evidence>
<dbReference type="AlphaFoldDB" id="A0A545TZW4"/>
<reference evidence="18 19" key="1">
    <citation type="submission" date="2019-07" db="EMBL/GenBank/DDBJ databases">
        <title>Draft genome for Aliikangiella sp. M105.</title>
        <authorList>
            <person name="Wang G."/>
        </authorList>
    </citation>
    <scope>NUCLEOTIDE SEQUENCE [LARGE SCALE GENOMIC DNA]</scope>
    <source>
        <strain evidence="18 19">M105</strain>
    </source>
</reference>
<comment type="pathway">
    <text evidence="3 15">Amino-acid biosynthesis; L-threonine biosynthesis; L-threonine from L-aspartate: step 2/5.</text>
</comment>
<evidence type="ECO:0000256" key="7">
    <source>
        <dbReference type="ARBA" id="ARBA00022605"/>
    </source>
</evidence>
<evidence type="ECO:0000256" key="14">
    <source>
        <dbReference type="ARBA" id="ARBA00047891"/>
    </source>
</evidence>
<feature type="binding site" evidence="15">
    <location>
        <begin position="12"/>
        <end position="15"/>
    </location>
    <ligand>
        <name>NADP(+)</name>
        <dbReference type="ChEBI" id="CHEBI:58349"/>
    </ligand>
</feature>
<dbReference type="UniPathway" id="UPA00051">
    <property type="reaction ID" value="UER00464"/>
</dbReference>
<feature type="binding site" evidence="15">
    <location>
        <position position="100"/>
    </location>
    <ligand>
        <name>phosphate</name>
        <dbReference type="ChEBI" id="CHEBI:43474"/>
    </ligand>
</feature>
<keyword evidence="13 15" id="KW-0486">Methionine biosynthesis</keyword>
<comment type="caution">
    <text evidence="15">Lacks conserved residue(s) required for the propagation of feature annotation.</text>
</comment>
<dbReference type="GO" id="GO:0050661">
    <property type="term" value="F:NADP binding"/>
    <property type="evidence" value="ECO:0007669"/>
    <property type="project" value="UniProtKB-UniRule"/>
</dbReference>
<dbReference type="GO" id="GO:0009089">
    <property type="term" value="P:lysine biosynthetic process via diaminopimelate"/>
    <property type="evidence" value="ECO:0007669"/>
    <property type="project" value="UniProtKB-UniRule"/>
</dbReference>
<evidence type="ECO:0000256" key="2">
    <source>
        <dbReference type="ARBA" id="ARBA00005076"/>
    </source>
</evidence>